<dbReference type="Gene3D" id="1.25.40.880">
    <property type="entry name" value="Alkyl sulfatase, dimerisation domain"/>
    <property type="match status" value="1"/>
</dbReference>
<evidence type="ECO:0000313" key="4">
    <source>
        <dbReference type="Proteomes" id="UP000824225"/>
    </source>
</evidence>
<dbReference type="InterPro" id="IPR038536">
    <property type="entry name" value="Alkyl/aryl-sulf_dimr_sf"/>
</dbReference>
<organism evidence="3 4">
    <name type="scientific">Candidatus Mailhella merdigallinarum</name>
    <dbReference type="NCBI Taxonomy" id="2838658"/>
    <lineage>
        <taxon>Bacteria</taxon>
        <taxon>Pseudomonadati</taxon>
        <taxon>Thermodesulfobacteriota</taxon>
        <taxon>Desulfovibrionia</taxon>
        <taxon>Desulfovibrionales</taxon>
        <taxon>Desulfovibrionaceae</taxon>
        <taxon>Mailhella</taxon>
    </lineage>
</organism>
<evidence type="ECO:0000313" key="3">
    <source>
        <dbReference type="EMBL" id="HJA08495.1"/>
    </source>
</evidence>
<evidence type="ECO:0000259" key="2">
    <source>
        <dbReference type="Pfam" id="PF14863"/>
    </source>
</evidence>
<dbReference type="InterPro" id="IPR036866">
    <property type="entry name" value="RibonucZ/Hydroxyglut_hydro"/>
</dbReference>
<protein>
    <recommendedName>
        <fullName evidence="2">Alkyl sulfatase dimerisation domain-containing protein</fullName>
    </recommendedName>
</protein>
<reference evidence="3" key="1">
    <citation type="journal article" date="2021" name="PeerJ">
        <title>Extensive microbial diversity within the chicken gut microbiome revealed by metagenomics and culture.</title>
        <authorList>
            <person name="Gilroy R."/>
            <person name="Ravi A."/>
            <person name="Getino M."/>
            <person name="Pursley I."/>
            <person name="Horton D.L."/>
            <person name="Alikhan N.F."/>
            <person name="Baker D."/>
            <person name="Gharbi K."/>
            <person name="Hall N."/>
            <person name="Watson M."/>
            <person name="Adriaenssens E.M."/>
            <person name="Foster-Nyarko E."/>
            <person name="Jarju S."/>
            <person name="Secka A."/>
            <person name="Antonio M."/>
            <person name="Oren A."/>
            <person name="Chaudhuri R.R."/>
            <person name="La Ragione R."/>
            <person name="Hildebrand F."/>
            <person name="Pallen M.J."/>
        </authorList>
    </citation>
    <scope>NUCLEOTIDE SEQUENCE</scope>
    <source>
        <strain evidence="3">CHK186-16707</strain>
    </source>
</reference>
<dbReference type="SUPFAM" id="SSF56281">
    <property type="entry name" value="Metallo-hydrolase/oxidoreductase"/>
    <property type="match status" value="1"/>
</dbReference>
<dbReference type="Proteomes" id="UP000824225">
    <property type="component" value="Unassembled WGS sequence"/>
</dbReference>
<gene>
    <name evidence="3" type="ORF">H9962_04825</name>
</gene>
<reference evidence="3" key="2">
    <citation type="submission" date="2021-04" db="EMBL/GenBank/DDBJ databases">
        <authorList>
            <person name="Gilroy R."/>
        </authorList>
    </citation>
    <scope>NUCLEOTIDE SEQUENCE</scope>
    <source>
        <strain evidence="3">CHK186-16707</strain>
    </source>
</reference>
<proteinExistence type="predicted"/>
<evidence type="ECO:0000256" key="1">
    <source>
        <dbReference type="SAM" id="MobiDB-lite"/>
    </source>
</evidence>
<comment type="caution">
    <text evidence="3">The sequence shown here is derived from an EMBL/GenBank/DDBJ whole genome shotgun (WGS) entry which is preliminary data.</text>
</comment>
<feature type="domain" description="Alkyl sulfatase dimerisation" evidence="2">
    <location>
        <begin position="22"/>
        <end position="93"/>
    </location>
</feature>
<dbReference type="Pfam" id="PF14863">
    <property type="entry name" value="Alkyl_sulf_dimr"/>
    <property type="match status" value="1"/>
</dbReference>
<accession>A0A9D2HEU3</accession>
<name>A0A9D2HEU3_9BACT</name>
<dbReference type="GO" id="GO:0046983">
    <property type="term" value="F:protein dimerization activity"/>
    <property type="evidence" value="ECO:0007669"/>
    <property type="project" value="InterPro"/>
</dbReference>
<dbReference type="EMBL" id="DXAN01000014">
    <property type="protein sequence ID" value="HJA08495.1"/>
    <property type="molecule type" value="Genomic_DNA"/>
</dbReference>
<dbReference type="InterPro" id="IPR029228">
    <property type="entry name" value="Alkyl_sulf_dimr"/>
</dbReference>
<dbReference type="AlphaFoldDB" id="A0A9D2HEU3"/>
<sequence>MPVFPSAPIDPSGGAFPTGPSLSAHDKAARLAVLAGGTEALYQRARAALYGGDPQWAAVLAEHLLTLEPDRLDYHLLKGDALRAIGSRVFSASSWHGAARKAEEGEGVCLCPPAESGDGGGSASRP</sequence>
<feature type="region of interest" description="Disordered" evidence="1">
    <location>
        <begin position="1"/>
        <end position="21"/>
    </location>
</feature>